<dbReference type="PANTHER" id="PTHR35532:SF5">
    <property type="entry name" value="CARBOHYDRATE-BINDING DOMAIN-CONTAINING PROTEIN"/>
    <property type="match status" value="1"/>
</dbReference>
<sequence length="381" mass="44139">MRANMNTPLPKFPVSLLLLIVLLLYGESKAQSLPFEGLEPLFTKPKSYVAFFADKAPVIDGDINDDVWQVTSWTEEFIDIEGDAQPKPAFDTRVKMVWNNTHLFIAAEIKEPHVWATLKQRDEIIFHDNDFEVFINPENSTHQYYEIEVNAFNTIFDLFMGKPYRNGGGAMIPWNLDKLQSAVQVQGTMNNPSDTDTGWTVEMAIPFRSLTIGNETKIPEEGSLWRINFSRVEWDTDIRQGKYIKRKDSKGRSLPEHNWVWSPQGVINMHYPERWGYLQFTRQKVGSKAVAVSLPYTEMQRNYLWLVYYRQKAYYEEHKQYATSLAMLGFSNAGQVVVEKQVNQLRLEATRHQFMATIQGPDRALWSINQEGLIQKLNNTL</sequence>
<gene>
    <name evidence="2" type="ORF">ACFSKU_01720</name>
</gene>
<dbReference type="PANTHER" id="PTHR35532">
    <property type="entry name" value="SIMILAR TO POLYHYDROXYALKANOATE DEPOLYMERASE"/>
    <property type="match status" value="1"/>
</dbReference>
<evidence type="ECO:0000313" key="2">
    <source>
        <dbReference type="EMBL" id="MFD2065587.1"/>
    </source>
</evidence>
<organism evidence="2 3">
    <name type="scientific">Pontibacter silvestris</name>
    <dbReference type="NCBI Taxonomy" id="2305183"/>
    <lineage>
        <taxon>Bacteria</taxon>
        <taxon>Pseudomonadati</taxon>
        <taxon>Bacteroidota</taxon>
        <taxon>Cytophagia</taxon>
        <taxon>Cytophagales</taxon>
        <taxon>Hymenobacteraceae</taxon>
        <taxon>Pontibacter</taxon>
    </lineage>
</organism>
<dbReference type="Proteomes" id="UP001597369">
    <property type="component" value="Unassembled WGS sequence"/>
</dbReference>
<evidence type="ECO:0000313" key="3">
    <source>
        <dbReference type="Proteomes" id="UP001597369"/>
    </source>
</evidence>
<feature type="domain" description="Carbohydrate-binding" evidence="1">
    <location>
        <begin position="59"/>
        <end position="253"/>
    </location>
</feature>
<reference evidence="3" key="1">
    <citation type="journal article" date="2019" name="Int. J. Syst. Evol. Microbiol.">
        <title>The Global Catalogue of Microorganisms (GCM) 10K type strain sequencing project: providing services to taxonomists for standard genome sequencing and annotation.</title>
        <authorList>
            <consortium name="The Broad Institute Genomics Platform"/>
            <consortium name="The Broad Institute Genome Sequencing Center for Infectious Disease"/>
            <person name="Wu L."/>
            <person name="Ma J."/>
        </authorList>
    </citation>
    <scope>NUCLEOTIDE SEQUENCE [LARGE SCALE GENOMIC DNA]</scope>
    <source>
        <strain evidence="3">JCM 16545</strain>
    </source>
</reference>
<comment type="caution">
    <text evidence="2">The sequence shown here is derived from an EMBL/GenBank/DDBJ whole genome shotgun (WGS) entry which is preliminary data.</text>
</comment>
<proteinExistence type="predicted"/>
<evidence type="ECO:0000259" key="1">
    <source>
        <dbReference type="Pfam" id="PF06452"/>
    </source>
</evidence>
<dbReference type="Gene3D" id="2.60.40.1190">
    <property type="match status" value="1"/>
</dbReference>
<keyword evidence="3" id="KW-1185">Reference proteome</keyword>
<protein>
    <submittedName>
        <fullName evidence="2">Carbohydrate-binding family 9-like protein</fullName>
    </submittedName>
</protein>
<dbReference type="SUPFAM" id="SSF49344">
    <property type="entry name" value="CBD9-like"/>
    <property type="match status" value="1"/>
</dbReference>
<dbReference type="Pfam" id="PF06452">
    <property type="entry name" value="CBM9_1"/>
    <property type="match status" value="1"/>
</dbReference>
<dbReference type="InterPro" id="IPR010502">
    <property type="entry name" value="Carb-bd_dom_fam9"/>
</dbReference>
<dbReference type="EMBL" id="JBHUHV010000004">
    <property type="protein sequence ID" value="MFD2065587.1"/>
    <property type="molecule type" value="Genomic_DNA"/>
</dbReference>
<accession>A0ABW4WSF7</accession>
<name>A0ABW4WSF7_9BACT</name>
<dbReference type="CDD" id="cd09620">
    <property type="entry name" value="CBM9_like_3"/>
    <property type="match status" value="1"/>
</dbReference>